<keyword evidence="4" id="KW-0813">Transport</keyword>
<keyword evidence="4" id="KW-0931">ER-Golgi transport</keyword>
<dbReference type="EC" id="3.6.4.6" evidence="4"/>
<evidence type="ECO:0000313" key="5">
    <source>
        <dbReference type="EMBL" id="KAG8378153.1"/>
    </source>
</evidence>
<evidence type="ECO:0000256" key="3">
    <source>
        <dbReference type="ARBA" id="ARBA00022840"/>
    </source>
</evidence>
<dbReference type="GO" id="GO:0046872">
    <property type="term" value="F:metal ion binding"/>
    <property type="evidence" value="ECO:0007669"/>
    <property type="project" value="UniProtKB-UniRule"/>
</dbReference>
<dbReference type="Proteomes" id="UP000826271">
    <property type="component" value="Unassembled WGS sequence"/>
</dbReference>
<accession>A0AAV6X6K3</accession>
<dbReference type="PANTHER" id="PTHR23078">
    <property type="entry name" value="VESICULAR-FUSION PROTEIN NSF"/>
    <property type="match status" value="1"/>
</dbReference>
<dbReference type="GO" id="GO:0043001">
    <property type="term" value="P:Golgi to plasma membrane protein transport"/>
    <property type="evidence" value="ECO:0007669"/>
    <property type="project" value="TreeGrafter"/>
</dbReference>
<dbReference type="AlphaFoldDB" id="A0AAV6X6K3"/>
<keyword evidence="4" id="KW-0378">Hydrolase</keyword>
<dbReference type="PANTHER" id="PTHR23078:SF3">
    <property type="entry name" value="VESICLE-FUSING ATPASE"/>
    <property type="match status" value="1"/>
</dbReference>
<proteinExistence type="inferred from homology"/>
<organism evidence="5 6">
    <name type="scientific">Buddleja alternifolia</name>
    <dbReference type="NCBI Taxonomy" id="168488"/>
    <lineage>
        <taxon>Eukaryota</taxon>
        <taxon>Viridiplantae</taxon>
        <taxon>Streptophyta</taxon>
        <taxon>Embryophyta</taxon>
        <taxon>Tracheophyta</taxon>
        <taxon>Spermatophyta</taxon>
        <taxon>Magnoliopsida</taxon>
        <taxon>eudicotyledons</taxon>
        <taxon>Gunneridae</taxon>
        <taxon>Pentapetalae</taxon>
        <taxon>asterids</taxon>
        <taxon>lamiids</taxon>
        <taxon>Lamiales</taxon>
        <taxon>Scrophulariaceae</taxon>
        <taxon>Buddlejeae</taxon>
        <taxon>Buddleja</taxon>
    </lineage>
</organism>
<keyword evidence="4" id="KW-0479">Metal-binding</keyword>
<gene>
    <name evidence="5" type="ORF">BUALT_Bualt08G0108400</name>
</gene>
<comment type="similarity">
    <text evidence="1 4">Belongs to the AAA ATPase family.</text>
</comment>
<dbReference type="InterPro" id="IPR039812">
    <property type="entry name" value="Vesicle-fus_ATPase"/>
</dbReference>
<evidence type="ECO:0000313" key="6">
    <source>
        <dbReference type="Proteomes" id="UP000826271"/>
    </source>
</evidence>
<keyword evidence="2 4" id="KW-0547">Nucleotide-binding</keyword>
<comment type="caution">
    <text evidence="5">The sequence shown here is derived from an EMBL/GenBank/DDBJ whole genome shotgun (WGS) entry which is preliminary data.</text>
</comment>
<keyword evidence="4" id="KW-0460">Magnesium</keyword>
<keyword evidence="4" id="KW-0653">Protein transport</keyword>
<comment type="function">
    <text evidence="4">Required for vesicle-mediated transport. Catalyzes the fusion of transport vesicles within the Golgi cisternae. Is also required for transport from the endoplasmic reticulum to the Golgi stack. Seems to function as a fusion protein required for the delivery of cargo proteins to all compartments of the Golgi stack independent of vesicle origin.</text>
</comment>
<name>A0AAV6X6K3_9LAMI</name>
<evidence type="ECO:0000256" key="4">
    <source>
        <dbReference type="RuleBase" id="RU367045"/>
    </source>
</evidence>
<comment type="subcellular location">
    <subcellularLocation>
        <location evidence="4">Cytoplasm</location>
    </subcellularLocation>
</comment>
<keyword evidence="4" id="KW-0963">Cytoplasm</keyword>
<keyword evidence="3 4" id="KW-0067">ATP-binding</keyword>
<comment type="catalytic activity">
    <reaction evidence="4">
        <text>ATP + H2O = ADP + phosphate + H(+)</text>
        <dbReference type="Rhea" id="RHEA:13065"/>
        <dbReference type="ChEBI" id="CHEBI:15377"/>
        <dbReference type="ChEBI" id="CHEBI:15378"/>
        <dbReference type="ChEBI" id="CHEBI:30616"/>
        <dbReference type="ChEBI" id="CHEBI:43474"/>
        <dbReference type="ChEBI" id="CHEBI:456216"/>
        <dbReference type="EC" id="3.6.4.6"/>
    </reaction>
</comment>
<reference evidence="5" key="1">
    <citation type="submission" date="2019-10" db="EMBL/GenBank/DDBJ databases">
        <authorList>
            <person name="Zhang R."/>
            <person name="Pan Y."/>
            <person name="Wang J."/>
            <person name="Ma R."/>
            <person name="Yu S."/>
        </authorList>
    </citation>
    <scope>NUCLEOTIDE SEQUENCE</scope>
    <source>
        <strain evidence="5">LA-IB0</strain>
        <tissue evidence="5">Leaf</tissue>
    </source>
</reference>
<dbReference type="GO" id="GO:0035494">
    <property type="term" value="P:SNARE complex disassembly"/>
    <property type="evidence" value="ECO:0007669"/>
    <property type="project" value="InterPro"/>
</dbReference>
<evidence type="ECO:0000256" key="1">
    <source>
        <dbReference type="ARBA" id="ARBA00006914"/>
    </source>
</evidence>
<protein>
    <recommendedName>
        <fullName evidence="4">Vesicle-fusing ATPase</fullName>
        <ecNumber evidence="4">3.6.4.6</ecNumber>
    </recommendedName>
</protein>
<evidence type="ECO:0000256" key="2">
    <source>
        <dbReference type="ARBA" id="ARBA00022741"/>
    </source>
</evidence>
<dbReference type="GO" id="GO:0016887">
    <property type="term" value="F:ATP hydrolysis activity"/>
    <property type="evidence" value="ECO:0007669"/>
    <property type="project" value="InterPro"/>
</dbReference>
<dbReference type="GO" id="GO:0005524">
    <property type="term" value="F:ATP binding"/>
    <property type="evidence" value="ECO:0007669"/>
    <property type="project" value="UniProtKB-UniRule"/>
</dbReference>
<dbReference type="GO" id="GO:0006891">
    <property type="term" value="P:intra-Golgi vesicle-mediated transport"/>
    <property type="evidence" value="ECO:0007669"/>
    <property type="project" value="TreeGrafter"/>
</dbReference>
<keyword evidence="6" id="KW-1185">Reference proteome</keyword>
<dbReference type="GO" id="GO:0005795">
    <property type="term" value="C:Golgi stack"/>
    <property type="evidence" value="ECO:0007669"/>
    <property type="project" value="TreeGrafter"/>
</dbReference>
<dbReference type="EMBL" id="WHWC01000008">
    <property type="protein sequence ID" value="KAG8378153.1"/>
    <property type="molecule type" value="Genomic_DNA"/>
</dbReference>
<comment type="cofactor">
    <cofactor evidence="4">
        <name>Mg(2+)</name>
        <dbReference type="ChEBI" id="CHEBI:18420"/>
    </cofactor>
    <text evidence="4">Binds 1 Mg(2+) ion per subunit.</text>
</comment>
<sequence>MLRLIVYYCKFIRGYASLLSPHRFAKKRVFVMGKNVLVIGTTNNQKSLESSGILDAFSEKLNVGELEAESIKTILENVLDSSGLFQDEDYSSAAEEISRVPIKKLYRALSFAGNDEEEFDSESLNRCMKFLKGQVLQSVNFICFCIVLKTSSFSVAFDAQYL</sequence>